<dbReference type="InterPro" id="IPR013130">
    <property type="entry name" value="Fe3_Rdtase_TM_dom"/>
</dbReference>
<proteinExistence type="predicted"/>
<evidence type="ECO:0000256" key="1">
    <source>
        <dbReference type="ARBA" id="ARBA00004141"/>
    </source>
</evidence>
<evidence type="ECO:0000256" key="3">
    <source>
        <dbReference type="ARBA" id="ARBA00022989"/>
    </source>
</evidence>
<protein>
    <submittedName>
        <fullName evidence="7">Ferric reductase like protein</fullName>
    </submittedName>
</protein>
<dbReference type="GO" id="GO:0016020">
    <property type="term" value="C:membrane"/>
    <property type="evidence" value="ECO:0007669"/>
    <property type="project" value="UniProtKB-SubCell"/>
</dbReference>
<keyword evidence="8" id="KW-1185">Reference proteome</keyword>
<organism evidence="7 8">
    <name type="scientific">Kutzneria buriramensis</name>
    <dbReference type="NCBI Taxonomy" id="1045776"/>
    <lineage>
        <taxon>Bacteria</taxon>
        <taxon>Bacillati</taxon>
        <taxon>Actinomycetota</taxon>
        <taxon>Actinomycetes</taxon>
        <taxon>Pseudonocardiales</taxon>
        <taxon>Pseudonocardiaceae</taxon>
        <taxon>Kutzneria</taxon>
    </lineage>
</organism>
<evidence type="ECO:0000259" key="6">
    <source>
        <dbReference type="Pfam" id="PF01794"/>
    </source>
</evidence>
<reference evidence="7 8" key="1">
    <citation type="submission" date="2018-08" db="EMBL/GenBank/DDBJ databases">
        <title>Genomic Encyclopedia of Archaeal and Bacterial Type Strains, Phase II (KMG-II): from individual species to whole genera.</title>
        <authorList>
            <person name="Goeker M."/>
        </authorList>
    </citation>
    <scope>NUCLEOTIDE SEQUENCE [LARGE SCALE GENOMIC DNA]</scope>
    <source>
        <strain evidence="7 8">DSM 45791</strain>
    </source>
</reference>
<dbReference type="RefSeq" id="WP_246016280.1">
    <property type="nucleotide sequence ID" value="NZ_CP144375.1"/>
</dbReference>
<evidence type="ECO:0000313" key="8">
    <source>
        <dbReference type="Proteomes" id="UP000256269"/>
    </source>
</evidence>
<feature type="domain" description="Ferric oxidoreductase" evidence="6">
    <location>
        <begin position="9"/>
        <end position="131"/>
    </location>
</feature>
<comment type="caution">
    <text evidence="7">The sequence shown here is derived from an EMBL/GenBank/DDBJ whole genome shotgun (WGS) entry which is preliminary data.</text>
</comment>
<feature type="transmembrane region" description="Helical" evidence="5">
    <location>
        <begin position="47"/>
        <end position="65"/>
    </location>
</feature>
<feature type="transmembrane region" description="Helical" evidence="5">
    <location>
        <begin position="85"/>
        <end position="107"/>
    </location>
</feature>
<name>A0A3E0GTR2_9PSEU</name>
<feature type="transmembrane region" description="Helical" evidence="5">
    <location>
        <begin position="143"/>
        <end position="167"/>
    </location>
</feature>
<evidence type="ECO:0000313" key="7">
    <source>
        <dbReference type="EMBL" id="REH27072.1"/>
    </source>
</evidence>
<accession>A0A3E0GTR2</accession>
<feature type="transmembrane region" description="Helical" evidence="5">
    <location>
        <begin position="6"/>
        <end position="26"/>
    </location>
</feature>
<sequence>MIWYIARGAGVMALFMLTLSVMLGIATRQGKPLAGLPRFAIATVHRNASLIGLGLVVVHVSTLLFDTYANLNPIDLVVPFVGSYRPFWLGLGTLAFDLLLLIMITSLNRARLGLRAWKAVHWASYALWPIALAHGLGTGTDAAQVWMGALAIACATAVAATATWRFVT</sequence>
<feature type="transmembrane region" description="Helical" evidence="5">
    <location>
        <begin position="119"/>
        <end position="137"/>
    </location>
</feature>
<evidence type="ECO:0000256" key="4">
    <source>
        <dbReference type="ARBA" id="ARBA00023136"/>
    </source>
</evidence>
<evidence type="ECO:0000256" key="5">
    <source>
        <dbReference type="SAM" id="Phobius"/>
    </source>
</evidence>
<dbReference type="EMBL" id="QUNO01000030">
    <property type="protein sequence ID" value="REH27072.1"/>
    <property type="molecule type" value="Genomic_DNA"/>
</dbReference>
<keyword evidence="3 5" id="KW-1133">Transmembrane helix</keyword>
<dbReference type="Pfam" id="PF01794">
    <property type="entry name" value="Ferric_reduct"/>
    <property type="match status" value="1"/>
</dbReference>
<comment type="subcellular location">
    <subcellularLocation>
        <location evidence="1">Membrane</location>
        <topology evidence="1">Multi-pass membrane protein</topology>
    </subcellularLocation>
</comment>
<gene>
    <name evidence="7" type="ORF">BCF44_13043</name>
</gene>
<dbReference type="AlphaFoldDB" id="A0A3E0GTR2"/>
<evidence type="ECO:0000256" key="2">
    <source>
        <dbReference type="ARBA" id="ARBA00022692"/>
    </source>
</evidence>
<keyword evidence="4 5" id="KW-0472">Membrane</keyword>
<dbReference type="Proteomes" id="UP000256269">
    <property type="component" value="Unassembled WGS sequence"/>
</dbReference>
<keyword evidence="2 5" id="KW-0812">Transmembrane</keyword>